<dbReference type="PANTHER" id="PTHR43698:SF1">
    <property type="entry name" value="BLL4564 PROTEIN"/>
    <property type="match status" value="1"/>
</dbReference>
<reference evidence="3 5" key="2">
    <citation type="submission" date="2020-07" db="EMBL/GenBank/DDBJ databases">
        <title>Sequencing the genomes of 1000 actinobacteria strains.</title>
        <authorList>
            <person name="Klenk H.-P."/>
        </authorList>
    </citation>
    <scope>NUCLEOTIDE SEQUENCE [LARGE SCALE GENOMIC DNA]</scope>
    <source>
        <strain evidence="3 5">DSM 10309</strain>
    </source>
</reference>
<dbReference type="EMBL" id="BJUV01000010">
    <property type="protein sequence ID" value="GEK83000.1"/>
    <property type="molecule type" value="Genomic_DNA"/>
</dbReference>
<evidence type="ECO:0000313" key="3">
    <source>
        <dbReference type="EMBL" id="MBA8814824.1"/>
    </source>
</evidence>
<accession>A0A7W3JL06</accession>
<dbReference type="Gene3D" id="2.60.120.10">
    <property type="entry name" value="Jelly Rolls"/>
    <property type="match status" value="1"/>
</dbReference>
<name>A0A7W3JL06_9MICO</name>
<dbReference type="RefSeq" id="WP_146854214.1">
    <property type="nucleotide sequence ID" value="NZ_BAAAHR010000003.1"/>
</dbReference>
<dbReference type="PANTHER" id="PTHR43698">
    <property type="entry name" value="RIBD C-TERMINAL DOMAIN CONTAINING PROTEIN"/>
    <property type="match status" value="1"/>
</dbReference>
<keyword evidence="4" id="KW-1185">Reference proteome</keyword>
<dbReference type="CDD" id="cd02233">
    <property type="entry name" value="cupin_HNL-like"/>
    <property type="match status" value="1"/>
</dbReference>
<evidence type="ECO:0000313" key="4">
    <source>
        <dbReference type="Proteomes" id="UP000321154"/>
    </source>
</evidence>
<evidence type="ECO:0000313" key="5">
    <source>
        <dbReference type="Proteomes" id="UP000522688"/>
    </source>
</evidence>
<feature type="domain" description="Cupin type-2" evidence="1">
    <location>
        <begin position="40"/>
        <end position="101"/>
    </location>
</feature>
<reference evidence="2 4" key="1">
    <citation type="submission" date="2019-07" db="EMBL/GenBank/DDBJ databases">
        <title>Whole genome shotgun sequence of Frigoribacterium faeni NBRC 103066.</title>
        <authorList>
            <person name="Hosoyama A."/>
            <person name="Uohara A."/>
            <person name="Ohji S."/>
            <person name="Ichikawa N."/>
        </authorList>
    </citation>
    <scope>NUCLEOTIDE SEQUENCE [LARGE SCALE GENOMIC DNA]</scope>
    <source>
        <strain evidence="2 4">NBRC 103066</strain>
    </source>
</reference>
<keyword evidence="3" id="KW-0560">Oxidoreductase</keyword>
<dbReference type="InterPro" id="IPR014710">
    <property type="entry name" value="RmlC-like_jellyroll"/>
</dbReference>
<dbReference type="Proteomes" id="UP000321154">
    <property type="component" value="Unassembled WGS sequence"/>
</dbReference>
<gene>
    <name evidence="3" type="ORF">FB463_003100</name>
    <name evidence="2" type="ORF">FFA01_13090</name>
</gene>
<sequence>MQIEPTRPTVKNPPEQFAGDVWLDAMAVPHTDDQRMTVALVRFAPGARTAWHSHARGQYLRVTSGVARFGDRAGNIHEVHPGQTIYTPPGEEHFHAAGGDGFMEHIAMIEAGDDPATTTTWLEHVSDADLEGRA</sequence>
<dbReference type="EMBL" id="JACGWW010000009">
    <property type="protein sequence ID" value="MBA8814824.1"/>
    <property type="molecule type" value="Genomic_DNA"/>
</dbReference>
<proteinExistence type="predicted"/>
<dbReference type="InterPro" id="IPR011051">
    <property type="entry name" value="RmlC_Cupin_sf"/>
</dbReference>
<dbReference type="Pfam" id="PF07883">
    <property type="entry name" value="Cupin_2"/>
    <property type="match status" value="1"/>
</dbReference>
<dbReference type="SUPFAM" id="SSF51182">
    <property type="entry name" value="RmlC-like cupins"/>
    <property type="match status" value="1"/>
</dbReference>
<comment type="caution">
    <text evidence="3">The sequence shown here is derived from an EMBL/GenBank/DDBJ whole genome shotgun (WGS) entry which is preliminary data.</text>
</comment>
<dbReference type="InterPro" id="IPR013096">
    <property type="entry name" value="Cupin_2"/>
</dbReference>
<dbReference type="AlphaFoldDB" id="A0A7W3JL06"/>
<dbReference type="OrthoDB" id="9802489at2"/>
<organism evidence="3 5">
    <name type="scientific">Frigoribacterium faeni</name>
    <dbReference type="NCBI Taxonomy" id="145483"/>
    <lineage>
        <taxon>Bacteria</taxon>
        <taxon>Bacillati</taxon>
        <taxon>Actinomycetota</taxon>
        <taxon>Actinomycetes</taxon>
        <taxon>Micrococcales</taxon>
        <taxon>Microbacteriaceae</taxon>
        <taxon>Frigoribacterium</taxon>
    </lineage>
</organism>
<evidence type="ECO:0000259" key="1">
    <source>
        <dbReference type="Pfam" id="PF07883"/>
    </source>
</evidence>
<protein>
    <submittedName>
        <fullName evidence="2 3">Cupin</fullName>
    </submittedName>
</protein>
<dbReference type="InterPro" id="IPR047263">
    <property type="entry name" value="HNL-like_cupin"/>
</dbReference>
<dbReference type="Proteomes" id="UP000522688">
    <property type="component" value="Unassembled WGS sequence"/>
</dbReference>
<keyword evidence="3" id="KW-0223">Dioxygenase</keyword>
<dbReference type="GO" id="GO:0051213">
    <property type="term" value="F:dioxygenase activity"/>
    <property type="evidence" value="ECO:0007669"/>
    <property type="project" value="UniProtKB-KW"/>
</dbReference>
<evidence type="ECO:0000313" key="2">
    <source>
        <dbReference type="EMBL" id="GEK83000.1"/>
    </source>
</evidence>